<keyword evidence="3" id="KW-1185">Reference proteome</keyword>
<gene>
    <name evidence="2" type="ORF">PCOR1329_LOCUS79865</name>
</gene>
<feature type="region of interest" description="Disordered" evidence="1">
    <location>
        <begin position="243"/>
        <end position="274"/>
    </location>
</feature>
<dbReference type="InterPro" id="IPR023213">
    <property type="entry name" value="CAT-like_dom_sf"/>
</dbReference>
<evidence type="ECO:0000313" key="3">
    <source>
        <dbReference type="Proteomes" id="UP001189429"/>
    </source>
</evidence>
<proteinExistence type="predicted"/>
<comment type="caution">
    <text evidence="2">The sequence shown here is derived from an EMBL/GenBank/DDBJ whole genome shotgun (WGS) entry which is preliminary data.</text>
</comment>
<evidence type="ECO:0008006" key="4">
    <source>
        <dbReference type="Google" id="ProtNLM"/>
    </source>
</evidence>
<dbReference type="Gene3D" id="3.30.559.10">
    <property type="entry name" value="Chloramphenicol acetyltransferase-like domain"/>
    <property type="match status" value="1"/>
</dbReference>
<sequence length="274" mass="27858">APVGWLILLDEVPDEAAMRVACRALVRRHAGLRALPYATAGDVSAAALCNGAAPRLLALRAVLGGHGRGLCRRAAEGLRAAWPTVRVLPPDGAGGDGVAGIPVLGQCGGWLAPGVEEAHFEWHRFDTEADMRHAAFMRARTRGFKLPASIAVLVLNASGRTDDAVRAGSASGDAAYLHVSVNHAVTDAAAIVPLVADLLELHRVALAAGVARPGGQGRASLDAAAVAALDAAGLPPVPSGLKGHVSDAAATPCRPSSTAGPELTDKWAPPDVDA</sequence>
<organism evidence="2 3">
    <name type="scientific">Prorocentrum cordatum</name>
    <dbReference type="NCBI Taxonomy" id="2364126"/>
    <lineage>
        <taxon>Eukaryota</taxon>
        <taxon>Sar</taxon>
        <taxon>Alveolata</taxon>
        <taxon>Dinophyceae</taxon>
        <taxon>Prorocentrales</taxon>
        <taxon>Prorocentraceae</taxon>
        <taxon>Prorocentrum</taxon>
    </lineage>
</organism>
<feature type="non-terminal residue" evidence="2">
    <location>
        <position position="1"/>
    </location>
</feature>
<reference evidence="2" key="1">
    <citation type="submission" date="2023-10" db="EMBL/GenBank/DDBJ databases">
        <authorList>
            <person name="Chen Y."/>
            <person name="Shah S."/>
            <person name="Dougan E. K."/>
            <person name="Thang M."/>
            <person name="Chan C."/>
        </authorList>
    </citation>
    <scope>NUCLEOTIDE SEQUENCE [LARGE SCALE GENOMIC DNA]</scope>
</reference>
<dbReference type="Proteomes" id="UP001189429">
    <property type="component" value="Unassembled WGS sequence"/>
</dbReference>
<dbReference type="EMBL" id="CAUYUJ010021261">
    <property type="protein sequence ID" value="CAK0903574.1"/>
    <property type="molecule type" value="Genomic_DNA"/>
</dbReference>
<accession>A0ABN9XU54</accession>
<evidence type="ECO:0000256" key="1">
    <source>
        <dbReference type="SAM" id="MobiDB-lite"/>
    </source>
</evidence>
<protein>
    <recommendedName>
        <fullName evidence="4">Diacylglycerol O-acyltransferase</fullName>
    </recommendedName>
</protein>
<name>A0ABN9XU54_9DINO</name>
<evidence type="ECO:0000313" key="2">
    <source>
        <dbReference type="EMBL" id="CAK0903574.1"/>
    </source>
</evidence>